<feature type="non-terminal residue" evidence="4">
    <location>
        <position position="627"/>
    </location>
</feature>
<evidence type="ECO:0000313" key="4">
    <source>
        <dbReference type="EMBL" id="KFP06068.1"/>
    </source>
</evidence>
<dbReference type="GO" id="GO:0005178">
    <property type="term" value="F:integrin binding"/>
    <property type="evidence" value="ECO:0007669"/>
    <property type="project" value="TreeGrafter"/>
</dbReference>
<dbReference type="GO" id="GO:0005925">
    <property type="term" value="C:focal adhesion"/>
    <property type="evidence" value="ECO:0007669"/>
    <property type="project" value="TreeGrafter"/>
</dbReference>
<dbReference type="Gene3D" id="1.20.80.10">
    <property type="match status" value="1"/>
</dbReference>
<dbReference type="FunFam" id="2.30.29.30:FF:000057">
    <property type="entry name" value="Fermitin family homolog 2 (Drosophila)"/>
    <property type="match status" value="1"/>
</dbReference>
<dbReference type="AlphaFoldDB" id="A0A091IEZ5"/>
<comment type="similarity">
    <text evidence="1">Belongs to the kindlin family.</text>
</comment>
<dbReference type="InterPro" id="IPR019747">
    <property type="entry name" value="FERM_CS"/>
</dbReference>
<feature type="domain" description="PH" evidence="3">
    <location>
        <begin position="379"/>
        <end position="475"/>
    </location>
</feature>
<accession>A0A091IEZ5</accession>
<dbReference type="Pfam" id="PF18124">
    <property type="entry name" value="Kindlin_2_N"/>
    <property type="match status" value="1"/>
</dbReference>
<evidence type="ECO:0000256" key="2">
    <source>
        <dbReference type="ARBA" id="ARBA00022889"/>
    </source>
</evidence>
<dbReference type="InterPro" id="IPR035963">
    <property type="entry name" value="FERM_2"/>
</dbReference>
<dbReference type="PANTHER" id="PTHR16160">
    <property type="entry name" value="FERMITIN 2-RELATED"/>
    <property type="match status" value="1"/>
</dbReference>
<reference evidence="4 5" key="1">
    <citation type="submission" date="2014-04" db="EMBL/GenBank/DDBJ databases">
        <title>Genome evolution of avian class.</title>
        <authorList>
            <person name="Zhang G."/>
            <person name="Li C."/>
        </authorList>
    </citation>
    <scope>NUCLEOTIDE SEQUENCE [LARGE SCALE GENOMIC DNA]</scope>
    <source>
        <strain evidence="4">BGI_N300</strain>
    </source>
</reference>
<sequence length="627" mass="71889">MISPSEYGSHSWELLVTVDHQHEEVQKEFLLQVTGDLHIGGVMLKLVEQIKIPQDWSDYALWWEQKKCWLLKTHWTLDKCGVQADAKLIFTTQHKMLRLRLPNMRTVRLKVSFSSVVFKAVSDICKILNIRRSEELSLLKQSEDVLKKKKKKDKNSKEPATEDILNLCDSPVSSASSGSPSLYSKTMTTPLYDPTSGTPASTITWLSDSPLTEQNCSILAFSYPNCSPETLAEMYQPRTLADKAKLNSGWLDSSRSLMEQGILEEDQLLLRFKYYTFFDLNPKYDAVRINLIYEQARWAILLEEIDCTEEEMLIFAALQAQYHVSKLSLSSEAQDFTHESEVDEVEAALSNLEVTLEGGNTNNILEDITDIPKLADNLRLVRPRKLSLKAIKQYWFVFKDTSVSYFKNKESSQGEPIEKLNLKGCEVVPDVNVAAKKFGIKLLIPVADGMNEVYLRCENETQYAQWMAACVLASKGRTMADSSYRPEVHKILSFLKMKNWTMSSQAVSDPESLDMKTECFISPRYTKKYKSKQLAARILEAHQNVSQMPSVEAKLRFIQAWQSLPEFGLSYYIVRFKGSKKDDVLGVSYNRLIRIDMATGDPITTWRFSNMKQWNVNWEIRQVKLEL</sequence>
<dbReference type="CDD" id="cd17180">
    <property type="entry name" value="FERM_F0_KIND1"/>
    <property type="match status" value="1"/>
</dbReference>
<dbReference type="Gene3D" id="3.10.20.90">
    <property type="entry name" value="Phosphatidylinositol 3-kinase Catalytic Subunit, Chain A, domain 1"/>
    <property type="match status" value="2"/>
</dbReference>
<dbReference type="SMART" id="SM00233">
    <property type="entry name" value="PH"/>
    <property type="match status" value="1"/>
</dbReference>
<evidence type="ECO:0000313" key="5">
    <source>
        <dbReference type="Proteomes" id="UP000054308"/>
    </source>
</evidence>
<dbReference type="SMART" id="SM00295">
    <property type="entry name" value="B41"/>
    <property type="match status" value="1"/>
</dbReference>
<dbReference type="EMBL" id="KL218505">
    <property type="protein sequence ID" value="KFP06068.1"/>
    <property type="molecule type" value="Genomic_DNA"/>
</dbReference>
<name>A0A091IEZ5_CALAN</name>
<dbReference type="InterPro" id="IPR014352">
    <property type="entry name" value="FERM/acyl-CoA-bd_prot_sf"/>
</dbReference>
<dbReference type="InterPro" id="IPR001849">
    <property type="entry name" value="PH_domain"/>
</dbReference>
<gene>
    <name evidence="4" type="ORF">N300_06357</name>
</gene>
<proteinExistence type="inferred from homology"/>
<evidence type="ECO:0000256" key="1">
    <source>
        <dbReference type="ARBA" id="ARBA00008052"/>
    </source>
</evidence>
<keyword evidence="2" id="KW-0130">Cell adhesion</keyword>
<evidence type="ECO:0000259" key="3">
    <source>
        <dbReference type="PROSITE" id="PS50003"/>
    </source>
</evidence>
<dbReference type="CDD" id="cd01237">
    <property type="entry name" value="PH_fermitin"/>
    <property type="match status" value="1"/>
</dbReference>
<dbReference type="InterPro" id="IPR011993">
    <property type="entry name" value="PH-like_dom_sf"/>
</dbReference>
<dbReference type="PANTHER" id="PTHR16160:SF12">
    <property type="entry name" value="FERMITIN FAMILY HOMOLOG 1"/>
    <property type="match status" value="1"/>
</dbReference>
<dbReference type="STRING" id="9244.A0A091IEZ5"/>
<dbReference type="CDD" id="cd14473">
    <property type="entry name" value="FERM_B-lobe"/>
    <property type="match status" value="1"/>
</dbReference>
<dbReference type="GO" id="GO:0007160">
    <property type="term" value="P:cell-matrix adhesion"/>
    <property type="evidence" value="ECO:0007669"/>
    <property type="project" value="TreeGrafter"/>
</dbReference>
<dbReference type="FunFam" id="3.10.20.90:FF:000035">
    <property type="entry name" value="Fermitin family homolog 2 (Drosophila)"/>
    <property type="match status" value="1"/>
</dbReference>
<protein>
    <submittedName>
        <fullName evidence="4">Fermitin family 1</fullName>
    </submittedName>
</protein>
<dbReference type="SUPFAM" id="SSF50729">
    <property type="entry name" value="PH domain-like"/>
    <property type="match status" value="2"/>
</dbReference>
<dbReference type="InterPro" id="IPR037843">
    <property type="entry name" value="Kindlin/fermitin"/>
</dbReference>
<dbReference type="InterPro" id="IPR040790">
    <property type="entry name" value="Kindlin_2_N"/>
</dbReference>
<dbReference type="Gene3D" id="2.30.29.30">
    <property type="entry name" value="Pleckstrin-homology domain (PH domain)/Phosphotyrosine-binding domain (PTB)"/>
    <property type="match status" value="2"/>
</dbReference>
<dbReference type="InterPro" id="IPR019748">
    <property type="entry name" value="FERM_central"/>
</dbReference>
<dbReference type="InterPro" id="IPR037837">
    <property type="entry name" value="PH_Kindlin/fermitin"/>
</dbReference>
<dbReference type="Pfam" id="PF00373">
    <property type="entry name" value="FERM_M"/>
    <property type="match status" value="2"/>
</dbReference>
<dbReference type="SUPFAM" id="SSF47031">
    <property type="entry name" value="Second domain of FERM"/>
    <property type="match status" value="1"/>
</dbReference>
<organism evidence="4 5">
    <name type="scientific">Calypte anna</name>
    <name type="common">Anna's hummingbird</name>
    <name type="synonym">Archilochus anna</name>
    <dbReference type="NCBI Taxonomy" id="9244"/>
    <lineage>
        <taxon>Eukaryota</taxon>
        <taxon>Metazoa</taxon>
        <taxon>Chordata</taxon>
        <taxon>Craniata</taxon>
        <taxon>Vertebrata</taxon>
        <taxon>Euteleostomi</taxon>
        <taxon>Archelosauria</taxon>
        <taxon>Archosauria</taxon>
        <taxon>Dinosauria</taxon>
        <taxon>Saurischia</taxon>
        <taxon>Theropoda</taxon>
        <taxon>Coelurosauria</taxon>
        <taxon>Aves</taxon>
        <taxon>Neognathae</taxon>
        <taxon>Neoaves</taxon>
        <taxon>Strisores</taxon>
        <taxon>Apodiformes</taxon>
        <taxon>Trochilidae</taxon>
        <taxon>Calypte</taxon>
    </lineage>
</organism>
<keyword evidence="5" id="KW-1185">Reference proteome</keyword>
<dbReference type="Proteomes" id="UP000054308">
    <property type="component" value="Unassembled WGS sequence"/>
</dbReference>
<dbReference type="InterPro" id="IPR019749">
    <property type="entry name" value="Band_41_domain"/>
</dbReference>
<dbReference type="GO" id="GO:0007229">
    <property type="term" value="P:integrin-mediated signaling pathway"/>
    <property type="evidence" value="ECO:0007669"/>
    <property type="project" value="InterPro"/>
</dbReference>
<dbReference type="PROSITE" id="PS50003">
    <property type="entry name" value="PH_DOMAIN"/>
    <property type="match status" value="1"/>
</dbReference>
<dbReference type="PROSITE" id="PS00661">
    <property type="entry name" value="FERM_2"/>
    <property type="match status" value="1"/>
</dbReference>
<dbReference type="PROSITE" id="PS00660">
    <property type="entry name" value="FERM_1"/>
    <property type="match status" value="1"/>
</dbReference>